<dbReference type="UniPathway" id="UPA00276">
    <property type="reaction ID" value="UER00406"/>
</dbReference>
<name>A0A5K1UV06_ENTHI</name>
<dbReference type="SMART" id="SM00904">
    <property type="entry name" value="Flavokinase"/>
    <property type="match status" value="1"/>
</dbReference>
<evidence type="ECO:0000256" key="6">
    <source>
        <dbReference type="ARBA" id="ARBA00022741"/>
    </source>
</evidence>
<evidence type="ECO:0000256" key="3">
    <source>
        <dbReference type="ARBA" id="ARBA00022630"/>
    </source>
</evidence>
<dbReference type="Proteomes" id="UP000078387">
    <property type="component" value="Unassembled WGS sequence"/>
</dbReference>
<evidence type="ECO:0000256" key="5">
    <source>
        <dbReference type="ARBA" id="ARBA00022679"/>
    </source>
</evidence>
<protein>
    <recommendedName>
        <fullName evidence="2">riboflavin kinase</fullName>
        <ecNumber evidence="2">2.7.1.26</ecNumber>
    </recommendedName>
</protein>
<dbReference type="VEuPathDB" id="AmoebaDB:EHI7A_054780"/>
<dbReference type="PANTHER" id="PTHR22749:SF6">
    <property type="entry name" value="RIBOFLAVIN KINASE"/>
    <property type="match status" value="1"/>
</dbReference>
<keyword evidence="5" id="KW-0808">Transferase</keyword>
<accession>A0A5K1UV06</accession>
<dbReference type="Pfam" id="PF01687">
    <property type="entry name" value="Flavokinase"/>
    <property type="match status" value="1"/>
</dbReference>
<dbReference type="Gene3D" id="2.40.30.30">
    <property type="entry name" value="Riboflavin kinase-like"/>
    <property type="match status" value="1"/>
</dbReference>
<evidence type="ECO:0000313" key="10">
    <source>
        <dbReference type="Proteomes" id="UP000078387"/>
    </source>
</evidence>
<gene>
    <name evidence="9" type="ORF">CL6EHI_033240</name>
</gene>
<dbReference type="GO" id="GO:0009231">
    <property type="term" value="P:riboflavin biosynthetic process"/>
    <property type="evidence" value="ECO:0007669"/>
    <property type="project" value="InterPro"/>
</dbReference>
<dbReference type="PANTHER" id="PTHR22749">
    <property type="entry name" value="RIBOFLAVIN KINASE/FMN ADENYLYLTRANSFERASE"/>
    <property type="match status" value="1"/>
</dbReference>
<evidence type="ECO:0000256" key="7">
    <source>
        <dbReference type="ARBA" id="ARBA00022840"/>
    </source>
</evidence>
<sequence length="131" mass="14914">MQTTIKGNVVKGFQRGRTIGYPTANINPTIELEQGVYYGQVKLMGKVYHAAISVGKNPTFCLKNIVVEVHIFEQFKDEFYGEEIEVKIMKFLRGMKKVNGIDELKKMISNDCNIIENEIIPNTPLINITDF</sequence>
<keyword evidence="4" id="KW-0288">FMN</keyword>
<comment type="caution">
    <text evidence="9">The sequence shown here is derived from an EMBL/GenBank/DDBJ whole genome shotgun (WGS) entry which is preliminary data.</text>
</comment>
<dbReference type="FunFam" id="2.40.30.30:FF:000010">
    <property type="entry name" value="Riboflavin kinase / fad synthetase, putative"/>
    <property type="match status" value="1"/>
</dbReference>
<dbReference type="AlphaFoldDB" id="A0A5K1UV06"/>
<dbReference type="EC" id="2.7.1.26" evidence="2"/>
<dbReference type="GO" id="GO:0009398">
    <property type="term" value="P:FMN biosynthetic process"/>
    <property type="evidence" value="ECO:0007669"/>
    <property type="project" value="UniProtKB-UniPathway"/>
</dbReference>
<comment type="pathway">
    <text evidence="1">Cofactor biosynthesis; FMN biosynthesis; FMN from riboflavin (ATP route): step 1/1.</text>
</comment>
<dbReference type="EMBL" id="BDEQ01000001">
    <property type="protein sequence ID" value="GAT97264.1"/>
    <property type="molecule type" value="Genomic_DNA"/>
</dbReference>
<reference evidence="9 10" key="1">
    <citation type="submission" date="2016-05" db="EMBL/GenBank/DDBJ databases">
        <title>First whole genome sequencing of Entamoeba histolytica HM1:IMSS-clone-6.</title>
        <authorList>
            <person name="Mukherjee Avik.K."/>
            <person name="Izumyama S."/>
            <person name="Nakada-Tsukui K."/>
            <person name="Nozaki T."/>
        </authorList>
    </citation>
    <scope>NUCLEOTIDE SEQUENCE [LARGE SCALE GENOMIC DNA]</scope>
    <source>
        <strain evidence="9 10">HM1:IMSS clone 6</strain>
    </source>
</reference>
<keyword evidence="3" id="KW-0285">Flavoprotein</keyword>
<proteinExistence type="predicted"/>
<keyword evidence="7" id="KW-0067">ATP-binding</keyword>
<dbReference type="VEuPathDB" id="AmoebaDB:KM1_105110"/>
<dbReference type="OMA" id="YPIRFEG"/>
<keyword evidence="9" id="KW-0418">Kinase</keyword>
<evidence type="ECO:0000259" key="8">
    <source>
        <dbReference type="SMART" id="SM00904"/>
    </source>
</evidence>
<dbReference type="VEuPathDB" id="AmoebaDB:EHI5A_088980"/>
<dbReference type="SUPFAM" id="SSF82114">
    <property type="entry name" value="Riboflavin kinase-like"/>
    <property type="match status" value="1"/>
</dbReference>
<evidence type="ECO:0000256" key="1">
    <source>
        <dbReference type="ARBA" id="ARBA00005201"/>
    </source>
</evidence>
<evidence type="ECO:0000256" key="2">
    <source>
        <dbReference type="ARBA" id="ARBA00012105"/>
    </source>
</evidence>
<dbReference type="VEuPathDB" id="AmoebaDB:EHI8A_054080"/>
<dbReference type="InterPro" id="IPR023465">
    <property type="entry name" value="Riboflavin_kinase_dom_sf"/>
</dbReference>
<dbReference type="InterPro" id="IPR023468">
    <property type="entry name" value="Riboflavin_kinase"/>
</dbReference>
<dbReference type="InterPro" id="IPR015865">
    <property type="entry name" value="Riboflavin_kinase_bac/euk"/>
</dbReference>
<organism evidence="9 10">
    <name type="scientific">Entamoeba histolytica</name>
    <dbReference type="NCBI Taxonomy" id="5759"/>
    <lineage>
        <taxon>Eukaryota</taxon>
        <taxon>Amoebozoa</taxon>
        <taxon>Evosea</taxon>
        <taxon>Archamoebae</taxon>
        <taxon>Mastigamoebida</taxon>
        <taxon>Entamoebidae</taxon>
        <taxon>Entamoeba</taxon>
    </lineage>
</organism>
<dbReference type="GO" id="GO:0008531">
    <property type="term" value="F:riboflavin kinase activity"/>
    <property type="evidence" value="ECO:0007669"/>
    <property type="project" value="UniProtKB-EC"/>
</dbReference>
<feature type="domain" description="Riboflavin kinase" evidence="8">
    <location>
        <begin position="4"/>
        <end position="120"/>
    </location>
</feature>
<dbReference type="GO" id="GO:0005524">
    <property type="term" value="F:ATP binding"/>
    <property type="evidence" value="ECO:0007669"/>
    <property type="project" value="UniProtKB-KW"/>
</dbReference>
<evidence type="ECO:0000313" key="9">
    <source>
        <dbReference type="EMBL" id="GAT97264.1"/>
    </source>
</evidence>
<dbReference type="VEuPathDB" id="AmoebaDB:EHI_033240"/>
<keyword evidence="6" id="KW-0547">Nucleotide-binding</keyword>
<evidence type="ECO:0000256" key="4">
    <source>
        <dbReference type="ARBA" id="ARBA00022643"/>
    </source>
</evidence>